<reference evidence="1 2" key="1">
    <citation type="submission" date="2019-01" db="EMBL/GenBank/DDBJ databases">
        <title>Draft genome sequences of three monokaryotic isolates of the white-rot basidiomycete fungus Dichomitus squalens.</title>
        <authorList>
            <consortium name="DOE Joint Genome Institute"/>
            <person name="Lopez S.C."/>
            <person name="Andreopoulos B."/>
            <person name="Pangilinan J."/>
            <person name="Lipzen A."/>
            <person name="Riley R."/>
            <person name="Ahrendt S."/>
            <person name="Ng V."/>
            <person name="Barry K."/>
            <person name="Daum C."/>
            <person name="Grigoriev I.V."/>
            <person name="Hilden K.S."/>
            <person name="Makela M.R."/>
            <person name="de Vries R.P."/>
        </authorList>
    </citation>
    <scope>NUCLEOTIDE SEQUENCE [LARGE SCALE GENOMIC DNA]</scope>
    <source>
        <strain evidence="1 2">CBS 464.89</strain>
    </source>
</reference>
<gene>
    <name evidence="1" type="ORF">BD310DRAFT_923695</name>
</gene>
<accession>A0A4Q9PZD8</accession>
<sequence length="99" mass="10931">MAPERASVSMAACPRWIRATSSAIWSVRASVRAFLVYNDLILSDLAICPKPRSCMRKGITHRPLRGELLGDAKSTCSPKNLMRLLPSICTMQEISPLES</sequence>
<dbReference type="EMBL" id="ML145108">
    <property type="protein sequence ID" value="TBU60019.1"/>
    <property type="molecule type" value="Genomic_DNA"/>
</dbReference>
<protein>
    <submittedName>
        <fullName evidence="1">Uncharacterized protein</fullName>
    </submittedName>
</protein>
<dbReference type="Proteomes" id="UP000292082">
    <property type="component" value="Unassembled WGS sequence"/>
</dbReference>
<evidence type="ECO:0000313" key="2">
    <source>
        <dbReference type="Proteomes" id="UP000292082"/>
    </source>
</evidence>
<organism evidence="1 2">
    <name type="scientific">Dichomitus squalens</name>
    <dbReference type="NCBI Taxonomy" id="114155"/>
    <lineage>
        <taxon>Eukaryota</taxon>
        <taxon>Fungi</taxon>
        <taxon>Dikarya</taxon>
        <taxon>Basidiomycota</taxon>
        <taxon>Agaricomycotina</taxon>
        <taxon>Agaricomycetes</taxon>
        <taxon>Polyporales</taxon>
        <taxon>Polyporaceae</taxon>
        <taxon>Dichomitus</taxon>
    </lineage>
</organism>
<dbReference type="AlphaFoldDB" id="A0A4Q9PZD8"/>
<proteinExistence type="predicted"/>
<name>A0A4Q9PZD8_9APHY</name>
<evidence type="ECO:0000313" key="1">
    <source>
        <dbReference type="EMBL" id="TBU60019.1"/>
    </source>
</evidence>
<keyword evidence="2" id="KW-1185">Reference proteome</keyword>